<dbReference type="Pfam" id="PF00571">
    <property type="entry name" value="CBS"/>
    <property type="match status" value="3"/>
</dbReference>
<comment type="caution">
    <text evidence="5">The sequence shown here is derived from an EMBL/GenBank/DDBJ whole genome shotgun (WGS) entry which is preliminary data.</text>
</comment>
<keyword evidence="1" id="KW-0677">Repeat</keyword>
<dbReference type="InterPro" id="IPR050511">
    <property type="entry name" value="AMPK_gamma/SDS23_families"/>
</dbReference>
<dbReference type="SMART" id="SM00116">
    <property type="entry name" value="CBS"/>
    <property type="match status" value="4"/>
</dbReference>
<dbReference type="PROSITE" id="PS51371">
    <property type="entry name" value="CBS"/>
    <property type="match status" value="3"/>
</dbReference>
<dbReference type="SUPFAM" id="SSF54631">
    <property type="entry name" value="CBS-domain pair"/>
    <property type="match status" value="2"/>
</dbReference>
<feature type="domain" description="CBS" evidence="4">
    <location>
        <begin position="266"/>
        <end position="323"/>
    </location>
</feature>
<keyword evidence="6" id="KW-1185">Reference proteome</keyword>
<dbReference type="InterPro" id="IPR000644">
    <property type="entry name" value="CBS_dom"/>
</dbReference>
<dbReference type="STRING" id="670386.D3B4B7"/>
<dbReference type="RefSeq" id="XP_020436282.1">
    <property type="nucleotide sequence ID" value="XM_020574210.1"/>
</dbReference>
<evidence type="ECO:0000256" key="2">
    <source>
        <dbReference type="ARBA" id="ARBA00023122"/>
    </source>
</evidence>
<protein>
    <recommendedName>
        <fullName evidence="4">CBS domain-containing protein</fullName>
    </recommendedName>
</protein>
<dbReference type="GeneID" id="31358762"/>
<evidence type="ECO:0000256" key="1">
    <source>
        <dbReference type="ARBA" id="ARBA00022737"/>
    </source>
</evidence>
<feature type="domain" description="CBS" evidence="4">
    <location>
        <begin position="111"/>
        <end position="172"/>
    </location>
</feature>
<feature type="domain" description="CBS" evidence="4">
    <location>
        <begin position="16"/>
        <end position="76"/>
    </location>
</feature>
<evidence type="ECO:0000259" key="4">
    <source>
        <dbReference type="PROSITE" id="PS51371"/>
    </source>
</evidence>
<accession>D3B4B7</accession>
<dbReference type="OMA" id="MVAQNIH"/>
<reference evidence="5 6" key="1">
    <citation type="journal article" date="2011" name="Genome Res.">
        <title>Phylogeny-wide analysis of social amoeba genomes highlights ancient origins for complex intercellular communication.</title>
        <authorList>
            <person name="Heidel A.J."/>
            <person name="Lawal H.M."/>
            <person name="Felder M."/>
            <person name="Schilde C."/>
            <person name="Helps N.R."/>
            <person name="Tunggal B."/>
            <person name="Rivero F."/>
            <person name="John U."/>
            <person name="Schleicher M."/>
            <person name="Eichinger L."/>
            <person name="Platzer M."/>
            <person name="Noegel A.A."/>
            <person name="Schaap P."/>
            <person name="Gloeckner G."/>
        </authorList>
    </citation>
    <scope>NUCLEOTIDE SEQUENCE [LARGE SCALE GENOMIC DNA]</scope>
    <source>
        <strain evidence="6">ATCC 26659 / Pp 5 / PN500</strain>
    </source>
</reference>
<keyword evidence="2 3" id="KW-0129">CBS domain</keyword>
<dbReference type="InParanoid" id="D3B4B7"/>
<evidence type="ECO:0000313" key="6">
    <source>
        <dbReference type="Proteomes" id="UP000001396"/>
    </source>
</evidence>
<dbReference type="InterPro" id="IPR046342">
    <property type="entry name" value="CBS_dom_sf"/>
</dbReference>
<evidence type="ECO:0000313" key="5">
    <source>
        <dbReference type="EMBL" id="EFA84165.1"/>
    </source>
</evidence>
<dbReference type="PANTHER" id="PTHR13780:SF34">
    <property type="entry name" value="CBS DOMAIN-CONTAINING PROTEIN"/>
    <property type="match status" value="1"/>
</dbReference>
<dbReference type="CDD" id="cd02205">
    <property type="entry name" value="CBS_pair_SF"/>
    <property type="match status" value="1"/>
</dbReference>
<name>D3B4B7_HETP5</name>
<dbReference type="Proteomes" id="UP000001396">
    <property type="component" value="Unassembled WGS sequence"/>
</dbReference>
<dbReference type="PANTHER" id="PTHR13780">
    <property type="entry name" value="AMP-ACTIVATED PROTEIN KINASE, GAMMA REGULATORY SUBUNIT"/>
    <property type="match status" value="1"/>
</dbReference>
<dbReference type="AlphaFoldDB" id="D3B4B7"/>
<sequence>MECINFLKTTQIQHAIKPKTIITVDTTTSLEEILRVFDENSIVAAPVYDNETNKVIAVIDMMDIVDFIISFVGLEIVDIQQILKVEPRKFFTILESCGGLFSDSPAINILANRKNKLMVIRESDSFLNAIERMSEKLSKLFIVDSRMTIINLISESDILALIAQNIHVLGDVRTKTINQVGLSSSKIVLYPQETRVINILQDIIQQKITAVPIIDSNKKLFANFSISNLKGLTKKNFSELMLPVVDYLQYQNIKEKKNNLSCLKEKSFHPLTVYSWDTVENAIYKMVSTKVHRLWVVDIDCHPISVVTIDSILKLMSMSRMDINQ</sequence>
<organism evidence="5 6">
    <name type="scientific">Heterostelium pallidum (strain ATCC 26659 / Pp 5 / PN500)</name>
    <name type="common">Cellular slime mold</name>
    <name type="synonym">Polysphondylium pallidum</name>
    <dbReference type="NCBI Taxonomy" id="670386"/>
    <lineage>
        <taxon>Eukaryota</taxon>
        <taxon>Amoebozoa</taxon>
        <taxon>Evosea</taxon>
        <taxon>Eumycetozoa</taxon>
        <taxon>Dictyostelia</taxon>
        <taxon>Acytosteliales</taxon>
        <taxon>Acytosteliaceae</taxon>
        <taxon>Heterostelium</taxon>
    </lineage>
</organism>
<evidence type="ECO:0000256" key="3">
    <source>
        <dbReference type="PROSITE-ProRule" id="PRU00703"/>
    </source>
</evidence>
<gene>
    <name evidence="5" type="ORF">PPL_03239</name>
</gene>
<proteinExistence type="predicted"/>
<dbReference type="EMBL" id="ADBJ01000010">
    <property type="protein sequence ID" value="EFA84165.1"/>
    <property type="molecule type" value="Genomic_DNA"/>
</dbReference>
<dbReference type="Gene3D" id="3.10.580.10">
    <property type="entry name" value="CBS-domain"/>
    <property type="match status" value="2"/>
</dbReference>